<feature type="non-terminal residue" evidence="3">
    <location>
        <position position="1"/>
    </location>
</feature>
<dbReference type="InterPro" id="IPR038729">
    <property type="entry name" value="Rad50/SbcC_AAA"/>
</dbReference>
<feature type="coiled-coil region" evidence="1">
    <location>
        <begin position="195"/>
        <end position="222"/>
    </location>
</feature>
<evidence type="ECO:0000256" key="1">
    <source>
        <dbReference type="SAM" id="Coils"/>
    </source>
</evidence>
<dbReference type="GO" id="GO:0006302">
    <property type="term" value="P:double-strand break repair"/>
    <property type="evidence" value="ECO:0007669"/>
    <property type="project" value="InterPro"/>
</dbReference>
<evidence type="ECO:0000313" key="3">
    <source>
        <dbReference type="EMBL" id="SVC77194.1"/>
    </source>
</evidence>
<feature type="non-terminal residue" evidence="3">
    <location>
        <position position="275"/>
    </location>
</feature>
<organism evidence="3">
    <name type="scientific">marine metagenome</name>
    <dbReference type="NCBI Taxonomy" id="408172"/>
    <lineage>
        <taxon>unclassified sequences</taxon>
        <taxon>metagenomes</taxon>
        <taxon>ecological metagenomes</taxon>
    </lineage>
</organism>
<dbReference type="InterPro" id="IPR027417">
    <property type="entry name" value="P-loop_NTPase"/>
</dbReference>
<dbReference type="PANTHER" id="PTHR32114:SF2">
    <property type="entry name" value="ABC TRANSPORTER ABCH.3"/>
    <property type="match status" value="1"/>
</dbReference>
<feature type="domain" description="Rad50/SbcC-type AAA" evidence="2">
    <location>
        <begin position="8"/>
        <end position="186"/>
    </location>
</feature>
<keyword evidence="1" id="KW-0175">Coiled coil</keyword>
<reference evidence="3" key="1">
    <citation type="submission" date="2018-05" db="EMBL/GenBank/DDBJ databases">
        <authorList>
            <person name="Lanie J.A."/>
            <person name="Ng W.-L."/>
            <person name="Kazmierczak K.M."/>
            <person name="Andrzejewski T.M."/>
            <person name="Davidsen T.M."/>
            <person name="Wayne K.J."/>
            <person name="Tettelin H."/>
            <person name="Glass J.I."/>
            <person name="Rusch D."/>
            <person name="Podicherti R."/>
            <person name="Tsui H.-C.T."/>
            <person name="Winkler M.E."/>
        </authorList>
    </citation>
    <scope>NUCLEOTIDE SEQUENCE</scope>
</reference>
<gene>
    <name evidence="3" type="ORF">METZ01_LOCUS330048</name>
</gene>
<sequence>VRLDKSVTTLIIGDNGSGKSTILDALCFVLFGKAYRPIRKAQLVNSINQRECEVEIEFQIGTTQFKVIRGIKPNIFQIWRNGKELDQEAHSKDFQKILEEQILKLNYRSFTQVVILGSSCFIPFMQLPTSHRREVVEDILDIKIFSIMNLLLKQNYKTVNAEITELSVENRLQESNKKLQENHLGNIEETSSKRIKGLSAEKEGYQNDLANKQLKVGKLEEKIKNLIYAGDKHDKMTTLKILMESKKTSTEKRIKFFNEKDDCDVCEQPIKQSFK</sequence>
<name>A0A382PV33_9ZZZZ</name>
<dbReference type="GO" id="GO:0016887">
    <property type="term" value="F:ATP hydrolysis activity"/>
    <property type="evidence" value="ECO:0007669"/>
    <property type="project" value="InterPro"/>
</dbReference>
<evidence type="ECO:0000259" key="2">
    <source>
        <dbReference type="Pfam" id="PF13476"/>
    </source>
</evidence>
<dbReference type="PANTHER" id="PTHR32114">
    <property type="entry name" value="ABC TRANSPORTER ABCH.3"/>
    <property type="match status" value="1"/>
</dbReference>
<dbReference type="AlphaFoldDB" id="A0A382PV33"/>
<accession>A0A382PV33</accession>
<dbReference type="SUPFAM" id="SSF52540">
    <property type="entry name" value="P-loop containing nucleoside triphosphate hydrolases"/>
    <property type="match status" value="1"/>
</dbReference>
<dbReference type="Pfam" id="PF13476">
    <property type="entry name" value="AAA_23"/>
    <property type="match status" value="1"/>
</dbReference>
<protein>
    <recommendedName>
        <fullName evidence="2">Rad50/SbcC-type AAA domain-containing protein</fullName>
    </recommendedName>
</protein>
<proteinExistence type="predicted"/>
<dbReference type="EMBL" id="UINC01109989">
    <property type="protein sequence ID" value="SVC77194.1"/>
    <property type="molecule type" value="Genomic_DNA"/>
</dbReference>
<dbReference type="Gene3D" id="3.40.50.300">
    <property type="entry name" value="P-loop containing nucleotide triphosphate hydrolases"/>
    <property type="match status" value="1"/>
</dbReference>